<dbReference type="Pfam" id="PF21365">
    <property type="entry name" value="Glyco_hydro_31_3rd"/>
    <property type="match status" value="1"/>
</dbReference>
<organism evidence="6 7">
    <name type="scientific">Staphylococcus equorum</name>
    <dbReference type="NCBI Taxonomy" id="246432"/>
    <lineage>
        <taxon>Bacteria</taxon>
        <taxon>Bacillati</taxon>
        <taxon>Bacillota</taxon>
        <taxon>Bacilli</taxon>
        <taxon>Bacillales</taxon>
        <taxon>Staphylococcaceae</taxon>
        <taxon>Staphylococcus</taxon>
    </lineage>
</organism>
<dbReference type="CDD" id="cd06599">
    <property type="entry name" value="GH31_glycosidase_Aec37"/>
    <property type="match status" value="1"/>
</dbReference>
<dbReference type="Gene3D" id="2.60.40.1180">
    <property type="entry name" value="Golgi alpha-mannosidase II"/>
    <property type="match status" value="1"/>
</dbReference>
<keyword evidence="2" id="KW-0326">Glycosidase</keyword>
<dbReference type="GO" id="GO:0004553">
    <property type="term" value="F:hydrolase activity, hydrolyzing O-glycosyl compounds"/>
    <property type="evidence" value="ECO:0007669"/>
    <property type="project" value="InterPro"/>
</dbReference>
<dbReference type="SUPFAM" id="SSF51011">
    <property type="entry name" value="Glycosyl hydrolase domain"/>
    <property type="match status" value="1"/>
</dbReference>
<dbReference type="SUPFAM" id="SSF74650">
    <property type="entry name" value="Galactose mutarotase-like"/>
    <property type="match status" value="1"/>
</dbReference>
<dbReference type="InterPro" id="IPR013780">
    <property type="entry name" value="Glyco_hydro_b"/>
</dbReference>
<dbReference type="EMBL" id="JAMBPX010000019">
    <property type="protein sequence ID" value="MDG0860762.1"/>
    <property type="molecule type" value="Genomic_DNA"/>
</dbReference>
<reference evidence="6" key="1">
    <citation type="submission" date="2022-05" db="EMBL/GenBank/DDBJ databases">
        <title>Comparative genomics of Staphylococcus equorum isolates.</title>
        <authorList>
            <person name="Luelf R.H."/>
        </authorList>
    </citation>
    <scope>NUCLEOTIDE SEQUENCE</scope>
    <source>
        <strain evidence="6">TMW 2.2343</strain>
    </source>
</reference>
<feature type="domain" description="Glycoside hydrolase family 31 TIM barrel" evidence="3">
    <location>
        <begin position="263"/>
        <end position="588"/>
    </location>
</feature>
<sequence>MNIHQTHIYYPNPHSITLHNTEQAFYCTLRILEPHIINVKLTATAPIDLPTYTVTPFDTTLPYEGLSRYHTQNFSLPDYKIEQERDTLIIQTTQLKVIINTSTFKCTWYQLGTAQQWTLLFKDRQTQAYQHHIAIAHPTCHYISRTPQEQYFGLGEKAGTVDKQGQRMRMTNIDAMGYNAQHTDPLYKHIPFYITHHSETHQSYGLFYDDYQSSIFDLGKELDNYHGYYRYYETSADFLDYYVIGGCSIKSVAQHFSQLTGRPTLFPSWSASYSGSTMKYTDEPHSQQRLNQFLEDCQQHDINVRSFHLSSGYTSIGDKRYVFNWNYDKFPEPQAFGQTFTNQNVEIVANIKPSLMLNHPLLDEVLAFNGFITDANGQPLKIQFWDDQGYYLDFTNPKTIAWWQRQIKTQLLDNHIHCTWNDNNEFEIWDNDATVYGFNGERQLFNDYRAVMPLLMSMASREIQQHTTDTDYPYIISRSGCAGMAKYVQTWTGDNATSWETLEYNNYMAQGLSLSGVHNFGHDIGGFSGPKPDPELFLRWVQNGIFYPRFSIHSWNSDATVNEPWMHPSVLAEVKDAMLLHERLIPYFDKLQQRSHQEFEAIVRPTFYDFEHDVITLNDTSTWMLGPDLLVAPIVTSGQQQKSIYLPDNGTGWIDFFTQRYYDGGQTITIPVTLSTIPIFVINDSTIPLLDETLTETTHYTFAPKE</sequence>
<dbReference type="InterPro" id="IPR048395">
    <property type="entry name" value="Glyco_hydro_31_C"/>
</dbReference>
<dbReference type="PANTHER" id="PTHR22762">
    <property type="entry name" value="ALPHA-GLUCOSIDASE"/>
    <property type="match status" value="1"/>
</dbReference>
<dbReference type="InterPro" id="IPR017853">
    <property type="entry name" value="GH"/>
</dbReference>
<dbReference type="SUPFAM" id="SSF51445">
    <property type="entry name" value="(Trans)glycosidases"/>
    <property type="match status" value="1"/>
</dbReference>
<evidence type="ECO:0000313" key="7">
    <source>
        <dbReference type="Proteomes" id="UP001152302"/>
    </source>
</evidence>
<evidence type="ECO:0000259" key="3">
    <source>
        <dbReference type="Pfam" id="PF01055"/>
    </source>
</evidence>
<keyword evidence="2" id="KW-0378">Hydrolase</keyword>
<dbReference type="PANTHER" id="PTHR22762:SF165">
    <property type="entry name" value="PUTATIVE (AFU_ORTHOLOGUE AFUA_1G06560)-RELATED"/>
    <property type="match status" value="1"/>
</dbReference>
<dbReference type="InterPro" id="IPR011013">
    <property type="entry name" value="Gal_mutarotase_sf_dom"/>
</dbReference>
<proteinExistence type="inferred from homology"/>
<dbReference type="Gene3D" id="3.20.20.80">
    <property type="entry name" value="Glycosidases"/>
    <property type="match status" value="1"/>
</dbReference>
<dbReference type="Pfam" id="PF01055">
    <property type="entry name" value="Glyco_hydro_31_2nd"/>
    <property type="match status" value="1"/>
</dbReference>
<feature type="domain" description="Glycosyl hydrolase family 31 C-terminal" evidence="5">
    <location>
        <begin position="601"/>
        <end position="685"/>
    </location>
</feature>
<protein>
    <submittedName>
        <fullName evidence="6">Alpha-glucosidase</fullName>
    </submittedName>
</protein>
<evidence type="ECO:0000256" key="1">
    <source>
        <dbReference type="ARBA" id="ARBA00007806"/>
    </source>
</evidence>
<dbReference type="Pfam" id="PF13802">
    <property type="entry name" value="Gal_mutarotas_2"/>
    <property type="match status" value="1"/>
</dbReference>
<feature type="domain" description="Glycoside hydrolase family 31 N-terminal" evidence="4">
    <location>
        <begin position="28"/>
        <end position="217"/>
    </location>
</feature>
<dbReference type="GO" id="GO:0030246">
    <property type="term" value="F:carbohydrate binding"/>
    <property type="evidence" value="ECO:0007669"/>
    <property type="project" value="InterPro"/>
</dbReference>
<accession>A0A9X4LDW0</accession>
<dbReference type="Gene3D" id="2.60.40.1760">
    <property type="entry name" value="glycosyl hydrolase (family 31)"/>
    <property type="match status" value="1"/>
</dbReference>
<evidence type="ECO:0000259" key="5">
    <source>
        <dbReference type="Pfam" id="PF21365"/>
    </source>
</evidence>
<dbReference type="CDD" id="cd14752">
    <property type="entry name" value="GH31_N"/>
    <property type="match status" value="1"/>
</dbReference>
<dbReference type="GO" id="GO:0005975">
    <property type="term" value="P:carbohydrate metabolic process"/>
    <property type="evidence" value="ECO:0007669"/>
    <property type="project" value="InterPro"/>
</dbReference>
<dbReference type="RefSeq" id="WP_277595940.1">
    <property type="nucleotide sequence ID" value="NZ_JAMBPX010000019.1"/>
</dbReference>
<evidence type="ECO:0000313" key="6">
    <source>
        <dbReference type="EMBL" id="MDG0860762.1"/>
    </source>
</evidence>
<dbReference type="InterPro" id="IPR025887">
    <property type="entry name" value="Glyco_hydro_31_N_dom"/>
</dbReference>
<dbReference type="Proteomes" id="UP001152302">
    <property type="component" value="Unassembled WGS sequence"/>
</dbReference>
<evidence type="ECO:0000256" key="2">
    <source>
        <dbReference type="RuleBase" id="RU361185"/>
    </source>
</evidence>
<comment type="similarity">
    <text evidence="1 2">Belongs to the glycosyl hydrolase 31 family.</text>
</comment>
<evidence type="ECO:0000259" key="4">
    <source>
        <dbReference type="Pfam" id="PF13802"/>
    </source>
</evidence>
<gene>
    <name evidence="6" type="ORF">M4L21_15845</name>
</gene>
<name>A0A9X4LDW0_9STAP</name>
<dbReference type="AlphaFoldDB" id="A0A9X4LDW0"/>
<dbReference type="InterPro" id="IPR000322">
    <property type="entry name" value="Glyco_hydro_31_TIM"/>
</dbReference>
<comment type="caution">
    <text evidence="6">The sequence shown here is derived from an EMBL/GenBank/DDBJ whole genome shotgun (WGS) entry which is preliminary data.</text>
</comment>